<evidence type="ECO:0000313" key="2">
    <source>
        <dbReference type="Proteomes" id="UP000026962"/>
    </source>
</evidence>
<accession>A0A0E0JLI8</accession>
<sequence length="70" mass="7684">MVRGSTPADGSVLPPSRITNERLAGLSLKFMPVMPDRETVVLGKARPAPQYPFRSIFFLSFSMAVLSNTE</sequence>
<organism evidence="1">
    <name type="scientific">Oryza punctata</name>
    <name type="common">Red rice</name>
    <dbReference type="NCBI Taxonomy" id="4537"/>
    <lineage>
        <taxon>Eukaryota</taxon>
        <taxon>Viridiplantae</taxon>
        <taxon>Streptophyta</taxon>
        <taxon>Embryophyta</taxon>
        <taxon>Tracheophyta</taxon>
        <taxon>Spermatophyta</taxon>
        <taxon>Magnoliopsida</taxon>
        <taxon>Liliopsida</taxon>
        <taxon>Poales</taxon>
        <taxon>Poaceae</taxon>
        <taxon>BOP clade</taxon>
        <taxon>Oryzoideae</taxon>
        <taxon>Oryzeae</taxon>
        <taxon>Oryzinae</taxon>
        <taxon>Oryza</taxon>
    </lineage>
</organism>
<dbReference type="HOGENOM" id="CLU_2908060_0_0_1"/>
<reference evidence="1" key="1">
    <citation type="submission" date="2015-04" db="UniProtKB">
        <authorList>
            <consortium name="EnsemblPlants"/>
        </authorList>
    </citation>
    <scope>IDENTIFICATION</scope>
</reference>
<dbReference type="Proteomes" id="UP000026962">
    <property type="component" value="Chromosome 1"/>
</dbReference>
<evidence type="ECO:0000313" key="1">
    <source>
        <dbReference type="EnsemblPlants" id="OPUNC01G23920.1"/>
    </source>
</evidence>
<proteinExistence type="predicted"/>
<name>A0A0E0JLI8_ORYPU</name>
<protein>
    <submittedName>
        <fullName evidence="1">Uncharacterized protein</fullName>
    </submittedName>
</protein>
<dbReference type="AlphaFoldDB" id="A0A0E0JLI8"/>
<reference evidence="1" key="2">
    <citation type="submission" date="2018-05" db="EMBL/GenBank/DDBJ databases">
        <title>OpunRS2 (Oryza punctata Reference Sequence Version 2).</title>
        <authorList>
            <person name="Zhang J."/>
            <person name="Kudrna D."/>
            <person name="Lee S."/>
            <person name="Talag J."/>
            <person name="Welchert J."/>
            <person name="Wing R.A."/>
        </authorList>
    </citation>
    <scope>NUCLEOTIDE SEQUENCE [LARGE SCALE GENOMIC DNA]</scope>
</reference>
<dbReference type="Gramene" id="OPUNC01G23920.1">
    <property type="protein sequence ID" value="OPUNC01G23920.1"/>
    <property type="gene ID" value="OPUNC01G23920"/>
</dbReference>
<dbReference type="EnsemblPlants" id="OPUNC01G23920.1">
    <property type="protein sequence ID" value="OPUNC01G23920.1"/>
    <property type="gene ID" value="OPUNC01G23920"/>
</dbReference>
<keyword evidence="2" id="KW-1185">Reference proteome</keyword>